<evidence type="ECO:0000313" key="2">
    <source>
        <dbReference type="Proteomes" id="UP000316562"/>
    </source>
</evidence>
<evidence type="ECO:0000313" key="1">
    <source>
        <dbReference type="EMBL" id="RZD17220.1"/>
    </source>
</evidence>
<dbReference type="AlphaFoldDB" id="A0A519BIX7"/>
<reference evidence="1 2" key="1">
    <citation type="journal article" date="2019" name="ISME J.">
        <title>Insights into ecological role of a new deltaproteobacterial order Candidatus Acidulodesulfobacterales by metagenomics and metatranscriptomics.</title>
        <authorList>
            <person name="Tan S."/>
            <person name="Liu J."/>
            <person name="Fang Y."/>
            <person name="Hedlund B.P."/>
            <person name="Lian Z.H."/>
            <person name="Huang L.Y."/>
            <person name="Li J.T."/>
            <person name="Huang L.N."/>
            <person name="Li W.J."/>
            <person name="Jiang H.C."/>
            <person name="Dong H.L."/>
            <person name="Shu W.S."/>
        </authorList>
    </citation>
    <scope>NUCLEOTIDE SEQUENCE [LARGE SCALE GENOMIC DNA]</scope>
    <source>
        <strain evidence="1">AP2</strain>
    </source>
</reference>
<sequence length="142" mass="15686">MFMQKIKNLFSVSAISLSVGLFVFGLAVFAAPKFANAKTKTFYCPLGYSFNPKLELCEGDGSLKGYNTTPATKINVFKSKHHVFICPNKYVYSKKIQLCRGEGSLKGSNIQPTVETRKAKPVSKISKTALKNIKKTALKVKK</sequence>
<dbReference type="EMBL" id="SGBC01000001">
    <property type="protein sequence ID" value="RZD17220.1"/>
    <property type="molecule type" value="Genomic_DNA"/>
</dbReference>
<comment type="caution">
    <text evidence="1">The sequence shown here is derived from an EMBL/GenBank/DDBJ whole genome shotgun (WGS) entry which is preliminary data.</text>
</comment>
<organism evidence="1 2">
    <name type="scientific">Acididesulfobacter guangdongensis</name>
    <dbReference type="NCBI Taxonomy" id="2597225"/>
    <lineage>
        <taxon>Bacteria</taxon>
        <taxon>Deltaproteobacteria</taxon>
        <taxon>Candidatus Acidulodesulfobacterales</taxon>
        <taxon>Candidatus Acididesulfobacter</taxon>
    </lineage>
</organism>
<gene>
    <name evidence="1" type="ORF">EVJ46_03030</name>
</gene>
<name>A0A519BIX7_ACIG2</name>
<protein>
    <submittedName>
        <fullName evidence="1">Uncharacterized protein</fullName>
    </submittedName>
</protein>
<proteinExistence type="predicted"/>
<accession>A0A519BIX7</accession>
<dbReference type="Proteomes" id="UP000316562">
    <property type="component" value="Unassembled WGS sequence"/>
</dbReference>